<reference evidence="1 2" key="1">
    <citation type="journal article" date="2015" name="G3 (Bethesda)">
        <title>Insights into Ongoing Evolution of the Hexachlorocyclohexane Catabolic Pathway from Comparative Genomics of Ten Sphingomonadaceae Strains.</title>
        <authorList>
            <person name="Pearce S.L."/>
            <person name="Oakeshott J.G."/>
            <person name="Pandey G."/>
        </authorList>
    </citation>
    <scope>NUCLEOTIDE SEQUENCE [LARGE SCALE GENOMIC DNA]</scope>
    <source>
        <strain evidence="1 2">LL02</strain>
    </source>
</reference>
<evidence type="ECO:0000313" key="1">
    <source>
        <dbReference type="EMBL" id="KMS54439.1"/>
    </source>
</evidence>
<evidence type="ECO:0000313" key="2">
    <source>
        <dbReference type="Proteomes" id="UP000052268"/>
    </source>
</evidence>
<comment type="caution">
    <text evidence="1">The sequence shown here is derived from an EMBL/GenBank/DDBJ whole genome shotgun (WGS) entry which is preliminary data.</text>
</comment>
<organism evidence="1 2">
    <name type="scientific">Novosphingobium barchaimii LL02</name>
    <dbReference type="NCBI Taxonomy" id="1114963"/>
    <lineage>
        <taxon>Bacteria</taxon>
        <taxon>Pseudomonadati</taxon>
        <taxon>Pseudomonadota</taxon>
        <taxon>Alphaproteobacteria</taxon>
        <taxon>Sphingomonadales</taxon>
        <taxon>Sphingomonadaceae</taxon>
        <taxon>Novosphingobium</taxon>
    </lineage>
</organism>
<proteinExistence type="predicted"/>
<name>A0A0J7XS09_9SPHN</name>
<dbReference type="EMBL" id="JACU01000006">
    <property type="protein sequence ID" value="KMS54439.1"/>
    <property type="molecule type" value="Genomic_DNA"/>
</dbReference>
<dbReference type="PATRIC" id="fig|1114963.3.peg.3093"/>
<gene>
    <name evidence="1" type="ORF">V474_21275</name>
</gene>
<sequence>MPVLFAVLQVFSLPAITFNGIYIDTGRVTLTIDGALIDITSIIATV</sequence>
<dbReference type="Proteomes" id="UP000052268">
    <property type="component" value="Unassembled WGS sequence"/>
</dbReference>
<dbReference type="AlphaFoldDB" id="A0A0J7XS09"/>
<accession>A0A0J7XS09</accession>
<protein>
    <submittedName>
        <fullName evidence="1">Uncharacterized protein</fullName>
    </submittedName>
</protein>
<keyword evidence="2" id="KW-1185">Reference proteome</keyword>